<name>A0A5N7MAA3_9HYPH</name>
<sequence>MALRAGTSDIAMSAGKAFLYYQLAQIVYGEIKEYLNAFLGTDKHRSDSWAQGIRDPSLEQALNNSGAGRDAVAAGQKIEALTQGQSLAGRAVDPTTHRGLGSYETGNLNQPHPTLGAGSQMVVRLPGETGQEFRLDMSGAHNDKEALNTLLSDYPNKARAFGLPPELPSGSSVMIGNRETGEDAREYQFVDGKTFLQNNSIDGSLDRASHAIGTSETYGSKDFSFNKEVIAVSDPRLIDAASFADQAKSSSLIVRESRYEGMESQQVVGPEGWFSKGDGEAMASLATSLGIQDGAGKVVQAHDVRTGENAVAVSGPSGMAAMSVDAQGGQHIVAQAQQGEWYRTVAVSAESDEKALSFDSQGQGHLTDKGVERLDNVSKFVSNASPMEELAQAVDGSARGAVVADLSGKEPLTAMRVSFDNENSQSQMDFIVKNGQLTITENSRADGKPIELAVIRDASIKVDPQSGAVEMGEKAQGLMKHALELGAEGGREGKTAMRMFAEAHPETQQFASVTDRQQSGQPNIFAQVAGSGDLAPNARGTMSGIVNQASQEADHIATAMPARVAQMPSVAKASLEIGG</sequence>
<organism evidence="1 2">
    <name type="scientific">Microvirga tunisiensis</name>
    <dbReference type="NCBI Taxonomy" id="2108360"/>
    <lineage>
        <taxon>Bacteria</taxon>
        <taxon>Pseudomonadati</taxon>
        <taxon>Pseudomonadota</taxon>
        <taxon>Alphaproteobacteria</taxon>
        <taxon>Hyphomicrobiales</taxon>
        <taxon>Methylobacteriaceae</taxon>
        <taxon>Microvirga</taxon>
    </lineage>
</organism>
<dbReference type="RefSeq" id="WP_152708748.1">
    <property type="nucleotide sequence ID" value="NZ_VOSJ01000001.1"/>
</dbReference>
<dbReference type="AlphaFoldDB" id="A0A5N7MAA3"/>
<evidence type="ECO:0000313" key="1">
    <source>
        <dbReference type="EMBL" id="MPR23851.1"/>
    </source>
</evidence>
<protein>
    <submittedName>
        <fullName evidence="1">Uncharacterized protein</fullName>
    </submittedName>
</protein>
<accession>A0A5N7MAA3</accession>
<keyword evidence="2" id="KW-1185">Reference proteome</keyword>
<reference evidence="1 2" key="1">
    <citation type="journal article" date="2019" name="Syst. Appl. Microbiol.">
        <title>Microvirga tunisiensis sp. nov., a root nodule symbiotic bacterium isolated from Lupinus micranthus and L. luteus grown in Northern Tunisia.</title>
        <authorList>
            <person name="Msaddak A."/>
            <person name="Rejili M."/>
            <person name="Duran D."/>
            <person name="Mars M."/>
            <person name="Palacios J.M."/>
            <person name="Ruiz-Argueso T."/>
            <person name="Rey L."/>
            <person name="Imperial J."/>
        </authorList>
    </citation>
    <scope>NUCLEOTIDE SEQUENCE [LARGE SCALE GENOMIC DNA]</scope>
    <source>
        <strain evidence="1 2">Lmie10</strain>
    </source>
</reference>
<gene>
    <name evidence="1" type="ORF">FS320_01100</name>
</gene>
<evidence type="ECO:0000313" key="2">
    <source>
        <dbReference type="Proteomes" id="UP000403266"/>
    </source>
</evidence>
<comment type="caution">
    <text evidence="1">The sequence shown here is derived from an EMBL/GenBank/DDBJ whole genome shotgun (WGS) entry which is preliminary data.</text>
</comment>
<dbReference type="EMBL" id="VOSK01000001">
    <property type="protein sequence ID" value="MPR23851.1"/>
    <property type="molecule type" value="Genomic_DNA"/>
</dbReference>
<dbReference type="Proteomes" id="UP000403266">
    <property type="component" value="Unassembled WGS sequence"/>
</dbReference>
<proteinExistence type="predicted"/>